<keyword evidence="2" id="KW-0539">Nucleus</keyword>
<feature type="region of interest" description="Disordered" evidence="3">
    <location>
        <begin position="130"/>
        <end position="218"/>
    </location>
</feature>
<gene>
    <name evidence="5" type="ORF">BGHDH14_bgh05301</name>
</gene>
<evidence type="ECO:0000313" key="5">
    <source>
        <dbReference type="EMBL" id="CCU75094.1"/>
    </source>
</evidence>
<comment type="subcellular location">
    <subcellularLocation>
        <location evidence="1">Nucleus</location>
    </subcellularLocation>
</comment>
<reference evidence="5 6" key="1">
    <citation type="journal article" date="2010" name="Science">
        <title>Genome expansion and gene loss in powdery mildew fungi reveal tradeoffs in extreme parasitism.</title>
        <authorList>
            <person name="Spanu P.D."/>
            <person name="Abbott J.C."/>
            <person name="Amselem J."/>
            <person name="Burgis T.A."/>
            <person name="Soanes D.M."/>
            <person name="Stueber K."/>
            <person name="Ver Loren van Themaat E."/>
            <person name="Brown J.K.M."/>
            <person name="Butcher S.A."/>
            <person name="Gurr S.J."/>
            <person name="Lebrun M.-H."/>
            <person name="Ridout C.J."/>
            <person name="Schulze-Lefert P."/>
            <person name="Talbot N.J."/>
            <person name="Ahmadinejad N."/>
            <person name="Ametz C."/>
            <person name="Barton G.R."/>
            <person name="Benjdia M."/>
            <person name="Bidzinski P."/>
            <person name="Bindschedler L.V."/>
            <person name="Both M."/>
            <person name="Brewer M.T."/>
            <person name="Cadle-Davidson L."/>
            <person name="Cadle-Davidson M.M."/>
            <person name="Collemare J."/>
            <person name="Cramer R."/>
            <person name="Frenkel O."/>
            <person name="Godfrey D."/>
            <person name="Harriman J."/>
            <person name="Hoede C."/>
            <person name="King B.C."/>
            <person name="Klages S."/>
            <person name="Kleemann J."/>
            <person name="Knoll D."/>
            <person name="Koti P.S."/>
            <person name="Kreplak J."/>
            <person name="Lopez-Ruiz F.J."/>
            <person name="Lu X."/>
            <person name="Maekawa T."/>
            <person name="Mahanil S."/>
            <person name="Micali C."/>
            <person name="Milgroom M.G."/>
            <person name="Montana G."/>
            <person name="Noir S."/>
            <person name="O'Connell R.J."/>
            <person name="Oberhaensli S."/>
            <person name="Parlange F."/>
            <person name="Pedersen C."/>
            <person name="Quesneville H."/>
            <person name="Reinhardt R."/>
            <person name="Rott M."/>
            <person name="Sacristan S."/>
            <person name="Schmidt S.M."/>
            <person name="Schoen M."/>
            <person name="Skamnioti P."/>
            <person name="Sommer H."/>
            <person name="Stephens A."/>
            <person name="Takahara H."/>
            <person name="Thordal-Christensen H."/>
            <person name="Vigouroux M."/>
            <person name="Wessling R."/>
            <person name="Wicker T."/>
            <person name="Panstruga R."/>
        </authorList>
    </citation>
    <scope>NUCLEOTIDE SEQUENCE [LARGE SCALE GENOMIC DNA]</scope>
    <source>
        <strain evidence="5">DH14</strain>
    </source>
</reference>
<feature type="compositionally biased region" description="Polar residues" evidence="3">
    <location>
        <begin position="205"/>
        <end position="218"/>
    </location>
</feature>
<dbReference type="InterPro" id="IPR019331">
    <property type="entry name" value="FAM192A/Fyv6_N"/>
</dbReference>
<evidence type="ECO:0000259" key="4">
    <source>
        <dbReference type="Pfam" id="PF10187"/>
    </source>
</evidence>
<organism evidence="5 6">
    <name type="scientific">Blumeria graminis f. sp. hordei (strain DH14)</name>
    <name type="common">Barley powdery mildew</name>
    <name type="synonym">Oidium monilioides f. sp. hordei</name>
    <dbReference type="NCBI Taxonomy" id="546991"/>
    <lineage>
        <taxon>Eukaryota</taxon>
        <taxon>Fungi</taxon>
        <taxon>Dikarya</taxon>
        <taxon>Ascomycota</taxon>
        <taxon>Pezizomycotina</taxon>
        <taxon>Leotiomycetes</taxon>
        <taxon>Erysiphales</taxon>
        <taxon>Erysiphaceae</taxon>
        <taxon>Blumeria</taxon>
        <taxon>Blumeria hordei</taxon>
    </lineage>
</organism>
<dbReference type="EMBL" id="CAUH01000961">
    <property type="protein sequence ID" value="CCU75094.1"/>
    <property type="molecule type" value="Genomic_DNA"/>
</dbReference>
<comment type="caution">
    <text evidence="5">The sequence shown here is derived from an EMBL/GenBank/DDBJ whole genome shotgun (WGS) entry which is preliminary data.</text>
</comment>
<dbReference type="InterPro" id="IPR039845">
    <property type="entry name" value="FAM192A"/>
</dbReference>
<evidence type="ECO:0000313" key="6">
    <source>
        <dbReference type="Proteomes" id="UP000015441"/>
    </source>
</evidence>
<evidence type="ECO:0000256" key="1">
    <source>
        <dbReference type="ARBA" id="ARBA00004123"/>
    </source>
</evidence>
<feature type="compositionally biased region" description="Low complexity" evidence="3">
    <location>
        <begin position="183"/>
        <end position="198"/>
    </location>
</feature>
<evidence type="ECO:0000256" key="2">
    <source>
        <dbReference type="ARBA" id="ARBA00023242"/>
    </source>
</evidence>
<feature type="domain" description="FAM192A/Fyv6 N-terminal" evidence="4">
    <location>
        <begin position="13"/>
        <end position="110"/>
    </location>
</feature>
<dbReference type="STRING" id="546991.N1J749"/>
<dbReference type="AlphaFoldDB" id="N1J749"/>
<dbReference type="InParanoid" id="N1J749"/>
<dbReference type="OrthoDB" id="75807at2759"/>
<proteinExistence type="predicted"/>
<protein>
    <submittedName>
        <fullName evidence="5">Nucleobindin-2 interacting-like protein</fullName>
    </submittedName>
</protein>
<keyword evidence="6" id="KW-1185">Reference proteome</keyword>
<evidence type="ECO:0000256" key="3">
    <source>
        <dbReference type="SAM" id="MobiDB-lite"/>
    </source>
</evidence>
<dbReference type="PANTHER" id="PTHR13495">
    <property type="entry name" value="NEFA-INTERACTING NUCLEAR PROTEIN NIP30"/>
    <property type="match status" value="1"/>
</dbReference>
<sequence length="218" mass="24067">MTSRFHASGSSPKSENPNDAWKLAQQAIDATAANARAPLTKSSVQPSLYETLEANKVAKQEAFEEAHRLKHQFRALDADEAEYLESMRAKAREAELRRQAETSELLQKYRQQRTAADELATVSHGAVNSSSTANIGMKAVNTDPWLPGLKKRKRPKPHPSQALKLLKVHQPSAQNIEVNVSRESASSKNLQSSSQSSPEVEEQSVKTSLVSYSSEDEK</sequence>
<name>N1J749_BLUG1</name>
<feature type="compositionally biased region" description="Polar residues" evidence="3">
    <location>
        <begin position="171"/>
        <end position="182"/>
    </location>
</feature>
<accession>N1J749</accession>
<dbReference type="Pfam" id="PF10187">
    <property type="entry name" value="FAM192A_Fyv6_N"/>
    <property type="match status" value="1"/>
</dbReference>
<dbReference type="HOGENOM" id="CLU_067596_0_0_1"/>
<dbReference type="PANTHER" id="PTHR13495:SF0">
    <property type="entry name" value="PSME3-INTERACTING PROTEIN"/>
    <property type="match status" value="1"/>
</dbReference>
<dbReference type="GO" id="GO:0005634">
    <property type="term" value="C:nucleus"/>
    <property type="evidence" value="ECO:0007669"/>
    <property type="project" value="UniProtKB-SubCell"/>
</dbReference>
<dbReference type="Proteomes" id="UP000015441">
    <property type="component" value="Unassembled WGS sequence"/>
</dbReference>
<dbReference type="eggNOG" id="KOG4036">
    <property type="taxonomic scope" value="Eukaryota"/>
</dbReference>